<evidence type="ECO:0000256" key="4">
    <source>
        <dbReference type="ARBA" id="ARBA00022490"/>
    </source>
</evidence>
<proteinExistence type="inferred from homology"/>
<evidence type="ECO:0000313" key="8">
    <source>
        <dbReference type="EMBL" id="ORX97485.1"/>
    </source>
</evidence>
<comment type="caution">
    <text evidence="8">The sequence shown here is derived from an EMBL/GenBank/DDBJ whole genome shotgun (WGS) entry which is preliminary data.</text>
</comment>
<dbReference type="EMBL" id="MCFE01000132">
    <property type="protein sequence ID" value="ORX97485.1"/>
    <property type="molecule type" value="Genomic_DNA"/>
</dbReference>
<evidence type="ECO:0000256" key="1">
    <source>
        <dbReference type="ARBA" id="ARBA00004021"/>
    </source>
</evidence>
<protein>
    <recommendedName>
        <fullName evidence="7">Large ribosomal subunit protein eL14 domain-containing protein</fullName>
    </recommendedName>
</protein>
<dbReference type="STRING" id="1314790.A0A1Y1YHN8"/>
<dbReference type="Proteomes" id="UP000193498">
    <property type="component" value="Unassembled WGS sequence"/>
</dbReference>
<dbReference type="CDD" id="cd23702">
    <property type="entry name" value="eL14"/>
    <property type="match status" value="1"/>
</dbReference>
<feature type="domain" description="Large ribosomal subunit protein eL14" evidence="7">
    <location>
        <begin position="50"/>
        <end position="124"/>
    </location>
</feature>
<dbReference type="InterPro" id="IPR014722">
    <property type="entry name" value="Rib_uL2_dom2"/>
</dbReference>
<organism evidence="8 9">
    <name type="scientific">Basidiobolus meristosporus CBS 931.73</name>
    <dbReference type="NCBI Taxonomy" id="1314790"/>
    <lineage>
        <taxon>Eukaryota</taxon>
        <taxon>Fungi</taxon>
        <taxon>Fungi incertae sedis</taxon>
        <taxon>Zoopagomycota</taxon>
        <taxon>Entomophthoromycotina</taxon>
        <taxon>Basidiobolomycetes</taxon>
        <taxon>Basidiobolales</taxon>
        <taxon>Basidiobolaceae</taxon>
        <taxon>Basidiobolus</taxon>
    </lineage>
</organism>
<dbReference type="InterPro" id="IPR039660">
    <property type="entry name" value="Ribosomal_eL14"/>
</dbReference>
<evidence type="ECO:0000256" key="6">
    <source>
        <dbReference type="ARBA" id="ARBA00023274"/>
    </source>
</evidence>
<comment type="function">
    <text evidence="1">Component of the ribosome, a large ribonucleoprotein complex responsible for the synthesis of proteins in the cell. The small ribosomal subunit (SSU) binds messenger RNAs (mRNAs) and translates the encoded message by selecting cognate aminoacyl-transfer RNA (tRNA) molecules. The large subunit (LSU) contains the ribosomal catalytic site termed the peptidyl transferase center (PTC), which catalyzes the formation of peptide bonds, thereby polymerizing the amino acids delivered by tRNAs into a polypeptide chain. The nascent polypeptides leave the ribosome through a tunnel in the LSU and interact with protein factors that function in enzymatic processing, targeting, and the membrane insertion of nascent chains at the exit of the ribosomal tunnel.</text>
</comment>
<dbReference type="GO" id="GO:0003735">
    <property type="term" value="F:structural constituent of ribosome"/>
    <property type="evidence" value="ECO:0007669"/>
    <property type="project" value="InterPro"/>
</dbReference>
<gene>
    <name evidence="8" type="ORF">K493DRAFT_329459</name>
</gene>
<keyword evidence="9" id="KW-1185">Reference proteome</keyword>
<accession>A0A1Y1YHN8</accession>
<keyword evidence="6" id="KW-0687">Ribonucleoprotein</keyword>
<dbReference type="InterPro" id="IPR008991">
    <property type="entry name" value="Translation_prot_SH3-like_sf"/>
</dbReference>
<name>A0A1Y1YHN8_9FUNG</name>
<evidence type="ECO:0000259" key="7">
    <source>
        <dbReference type="Pfam" id="PF01929"/>
    </source>
</evidence>
<comment type="subcellular location">
    <subcellularLocation>
        <location evidence="2">Cytoplasm</location>
    </subcellularLocation>
</comment>
<dbReference type="Gene3D" id="6.10.250.2270">
    <property type="match status" value="1"/>
</dbReference>
<reference evidence="8 9" key="1">
    <citation type="submission" date="2016-07" db="EMBL/GenBank/DDBJ databases">
        <title>Pervasive Adenine N6-methylation of Active Genes in Fungi.</title>
        <authorList>
            <consortium name="DOE Joint Genome Institute"/>
            <person name="Mondo S.J."/>
            <person name="Dannebaum R.O."/>
            <person name="Kuo R.C."/>
            <person name="Labutti K."/>
            <person name="Haridas S."/>
            <person name="Kuo A."/>
            <person name="Salamov A."/>
            <person name="Ahrendt S.R."/>
            <person name="Lipzen A."/>
            <person name="Sullivan W."/>
            <person name="Andreopoulos W.B."/>
            <person name="Clum A."/>
            <person name="Lindquist E."/>
            <person name="Daum C."/>
            <person name="Ramamoorthy G.K."/>
            <person name="Gryganskyi A."/>
            <person name="Culley D."/>
            <person name="Magnuson J.K."/>
            <person name="James T.Y."/>
            <person name="O'Malley M.A."/>
            <person name="Stajich J.E."/>
            <person name="Spatafora J.W."/>
            <person name="Visel A."/>
            <person name="Grigoriev I.V."/>
        </authorList>
    </citation>
    <scope>NUCLEOTIDE SEQUENCE [LARGE SCALE GENOMIC DNA]</scope>
    <source>
        <strain evidence="8 9">CBS 931.73</strain>
    </source>
</reference>
<dbReference type="FunCoup" id="A0A1Y1YHN8">
    <property type="interactions" value="942"/>
</dbReference>
<evidence type="ECO:0000256" key="5">
    <source>
        <dbReference type="ARBA" id="ARBA00022980"/>
    </source>
</evidence>
<dbReference type="InterPro" id="IPR002784">
    <property type="entry name" value="Ribosomal_eL14_dom"/>
</dbReference>
<dbReference type="FunFam" id="2.30.30.30:FF:000030">
    <property type="entry name" value="60S ribosomal protein L14"/>
    <property type="match status" value="1"/>
</dbReference>
<dbReference type="OrthoDB" id="1875589at2759"/>
<evidence type="ECO:0000256" key="2">
    <source>
        <dbReference type="ARBA" id="ARBA00004496"/>
    </source>
</evidence>
<dbReference type="Pfam" id="PF01929">
    <property type="entry name" value="Ribosomal_L14e"/>
    <property type="match status" value="1"/>
</dbReference>
<dbReference type="GO" id="GO:0003723">
    <property type="term" value="F:RNA binding"/>
    <property type="evidence" value="ECO:0007669"/>
    <property type="project" value="InterPro"/>
</dbReference>
<dbReference type="GO" id="GO:0006412">
    <property type="term" value="P:translation"/>
    <property type="evidence" value="ECO:0007669"/>
    <property type="project" value="InterPro"/>
</dbReference>
<keyword evidence="5" id="KW-0689">Ribosomal protein</keyword>
<dbReference type="PANTHER" id="PTHR11127">
    <property type="entry name" value="60S RIBOSOMAL PROTEIN L14"/>
    <property type="match status" value="1"/>
</dbReference>
<dbReference type="PANTHER" id="PTHR11127:SF2">
    <property type="entry name" value="LARGE RIBOSOMAL SUBUNIT PROTEIN EL14"/>
    <property type="match status" value="1"/>
</dbReference>
<dbReference type="GO" id="GO:0022625">
    <property type="term" value="C:cytosolic large ribosomal subunit"/>
    <property type="evidence" value="ECO:0007669"/>
    <property type="project" value="TreeGrafter"/>
</dbReference>
<dbReference type="AlphaFoldDB" id="A0A1Y1YHN8"/>
<dbReference type="InParanoid" id="A0A1Y1YHN8"/>
<evidence type="ECO:0000256" key="3">
    <source>
        <dbReference type="ARBA" id="ARBA00006592"/>
    </source>
</evidence>
<dbReference type="GO" id="GO:0042273">
    <property type="term" value="P:ribosomal large subunit biogenesis"/>
    <property type="evidence" value="ECO:0007669"/>
    <property type="project" value="TreeGrafter"/>
</dbReference>
<evidence type="ECO:0000313" key="9">
    <source>
        <dbReference type="Proteomes" id="UP000193498"/>
    </source>
</evidence>
<sequence length="138" mass="15388">MTQDSFKRIVEVGRVVLLNSGVDAGKLAVIVEILDHNRAIVDGPTTGVARHAHAYRRLTLTPLVVKNLPRAAGSGAVKKALEKQEIIALWEKSTWAQKLAAREKRAALTDFDRFKLMKLRKQRRNIVGKQIAVLKKSN</sequence>
<comment type="similarity">
    <text evidence="3">Belongs to the eukaryotic ribosomal protein eL14 family.</text>
</comment>
<dbReference type="Gene3D" id="2.30.30.30">
    <property type="match status" value="1"/>
</dbReference>
<dbReference type="SUPFAM" id="SSF50104">
    <property type="entry name" value="Translation proteins SH3-like domain"/>
    <property type="match status" value="1"/>
</dbReference>
<keyword evidence="4" id="KW-0963">Cytoplasm</keyword>